<comment type="caution">
    <text evidence="3">The sequence shown here is derived from an EMBL/GenBank/DDBJ whole genome shotgun (WGS) entry which is preliminary data.</text>
</comment>
<dbReference type="InterPro" id="IPR036737">
    <property type="entry name" value="OmpA-like_sf"/>
</dbReference>
<sequence>MTKQIILIGAAALMATSCVSKKKYVEMETKYQETLAAKDNCEYKMTQVQQKVDDYYAKINSLRAENETKLQYVEGVTALSNKSLASMRETLKDVDPAKLAGAKTLEDSLNLAVSHNLKKGLADSTGSDADDIDISIDKTVVMINISDKLLFQPGSADVSRKAYPLLERLANVINSEPAMEVMIEGHTDDTKIRKSNFKDNWELSVERATAIVRLLEKQYNVDGKKMIASGRSSYNPIVENDSWENRAINRRTRIVILPNLDKFLAMLESQGEIDIQETTID</sequence>
<evidence type="ECO:0000313" key="3">
    <source>
        <dbReference type="EMBL" id="MDG4946480.1"/>
    </source>
</evidence>
<gene>
    <name evidence="3" type="ORF">NMK71_08645</name>
</gene>
<protein>
    <submittedName>
        <fullName evidence="3">Flagellar motor protein MotB</fullName>
    </submittedName>
</protein>
<dbReference type="GO" id="GO:0016020">
    <property type="term" value="C:membrane"/>
    <property type="evidence" value="ECO:0007669"/>
    <property type="project" value="UniProtKB-UniRule"/>
</dbReference>
<dbReference type="CDD" id="cd07185">
    <property type="entry name" value="OmpA_C-like"/>
    <property type="match status" value="1"/>
</dbReference>
<dbReference type="AlphaFoldDB" id="A0A9X4MZG5"/>
<proteinExistence type="predicted"/>
<dbReference type="InterPro" id="IPR006665">
    <property type="entry name" value="OmpA-like"/>
</dbReference>
<dbReference type="PANTHER" id="PTHR30329">
    <property type="entry name" value="STATOR ELEMENT OF FLAGELLAR MOTOR COMPLEX"/>
    <property type="match status" value="1"/>
</dbReference>
<keyword evidence="3" id="KW-0966">Cell projection</keyword>
<reference evidence="3" key="1">
    <citation type="submission" date="2022-07" db="EMBL/GenBank/DDBJ databases">
        <title>Description and genome-wide analysis of Profundicola chukchiensis gen. nov., sp. nov., marine bacteria isolated from bottom sediments of the Chukchi Sea.</title>
        <authorList>
            <person name="Romanenko L."/>
            <person name="Otstavnykh N."/>
            <person name="Kurilenko V."/>
            <person name="Eremeev V."/>
            <person name="Velansky P."/>
            <person name="Mikhailov V."/>
            <person name="Isaeva M."/>
        </authorList>
    </citation>
    <scope>NUCLEOTIDE SEQUENCE</scope>
    <source>
        <strain evidence="3">KMM 9713</strain>
    </source>
</reference>
<accession>A0A9X4MZG5</accession>
<keyword evidence="4" id="KW-1185">Reference proteome</keyword>
<organism evidence="3 4">
    <name type="scientific">Profundicola chukchiensis</name>
    <dbReference type="NCBI Taxonomy" id="2961959"/>
    <lineage>
        <taxon>Bacteria</taxon>
        <taxon>Pseudomonadati</taxon>
        <taxon>Bacteroidota</taxon>
        <taxon>Flavobacteriia</taxon>
        <taxon>Flavobacteriales</taxon>
        <taxon>Weeksellaceae</taxon>
        <taxon>Profundicola</taxon>
    </lineage>
</organism>
<dbReference type="Proteomes" id="UP001152599">
    <property type="component" value="Unassembled WGS sequence"/>
</dbReference>
<dbReference type="Pfam" id="PF00691">
    <property type="entry name" value="OmpA"/>
    <property type="match status" value="1"/>
</dbReference>
<dbReference type="PANTHER" id="PTHR30329:SF21">
    <property type="entry name" value="LIPOPROTEIN YIAD-RELATED"/>
    <property type="match status" value="1"/>
</dbReference>
<dbReference type="PROSITE" id="PS51257">
    <property type="entry name" value="PROKAR_LIPOPROTEIN"/>
    <property type="match status" value="1"/>
</dbReference>
<dbReference type="RefSeq" id="WP_304420875.1">
    <property type="nucleotide sequence ID" value="NZ_JANCMU010000004.1"/>
</dbReference>
<keyword evidence="3" id="KW-0969">Cilium</keyword>
<keyword evidence="1" id="KW-0472">Membrane</keyword>
<dbReference type="SUPFAM" id="SSF103088">
    <property type="entry name" value="OmpA-like"/>
    <property type="match status" value="1"/>
</dbReference>
<evidence type="ECO:0000259" key="2">
    <source>
        <dbReference type="PROSITE" id="PS51123"/>
    </source>
</evidence>
<dbReference type="Gene3D" id="3.30.1330.60">
    <property type="entry name" value="OmpA-like domain"/>
    <property type="match status" value="1"/>
</dbReference>
<evidence type="ECO:0000256" key="1">
    <source>
        <dbReference type="PROSITE-ProRule" id="PRU00473"/>
    </source>
</evidence>
<keyword evidence="3" id="KW-0282">Flagellum</keyword>
<evidence type="ECO:0000313" key="4">
    <source>
        <dbReference type="Proteomes" id="UP001152599"/>
    </source>
</evidence>
<dbReference type="InterPro" id="IPR050330">
    <property type="entry name" value="Bact_OuterMem_StrucFunc"/>
</dbReference>
<name>A0A9X4MZG5_9FLAO</name>
<feature type="domain" description="OmpA-like" evidence="2">
    <location>
        <begin position="138"/>
        <end position="260"/>
    </location>
</feature>
<dbReference type="PROSITE" id="PS51123">
    <property type="entry name" value="OMPA_2"/>
    <property type="match status" value="1"/>
</dbReference>
<dbReference type="EMBL" id="JANCMU010000004">
    <property type="protein sequence ID" value="MDG4946480.1"/>
    <property type="molecule type" value="Genomic_DNA"/>
</dbReference>